<feature type="transmembrane region" description="Helical" evidence="1">
    <location>
        <begin position="57"/>
        <end position="76"/>
    </location>
</feature>
<keyword evidence="1" id="KW-0812">Transmembrane</keyword>
<dbReference type="Pfam" id="PF02517">
    <property type="entry name" value="Rce1-like"/>
    <property type="match status" value="1"/>
</dbReference>
<protein>
    <recommendedName>
        <fullName evidence="2">CAAX prenyl protease 2/Lysostaphin resistance protein A-like domain-containing protein</fullName>
    </recommendedName>
</protein>
<dbReference type="RefSeq" id="WP_229349561.1">
    <property type="nucleotide sequence ID" value="NZ_BAABAO010000013.1"/>
</dbReference>
<feature type="transmembrane region" description="Helical" evidence="1">
    <location>
        <begin position="131"/>
        <end position="154"/>
    </location>
</feature>
<proteinExistence type="predicted"/>
<gene>
    <name evidence="3" type="ORF">GCM10022250_36480</name>
</gene>
<reference evidence="4" key="1">
    <citation type="journal article" date="2019" name="Int. J. Syst. Evol. Microbiol.">
        <title>The Global Catalogue of Microorganisms (GCM) 10K type strain sequencing project: providing services to taxonomists for standard genome sequencing and annotation.</title>
        <authorList>
            <consortium name="The Broad Institute Genomics Platform"/>
            <consortium name="The Broad Institute Genome Sequencing Center for Infectious Disease"/>
            <person name="Wu L."/>
            <person name="Ma J."/>
        </authorList>
    </citation>
    <scope>NUCLEOTIDE SEQUENCE [LARGE SCALE GENOMIC DNA]</scope>
    <source>
        <strain evidence="4">JCM 17386</strain>
    </source>
</reference>
<keyword evidence="1" id="KW-1133">Transmembrane helix</keyword>
<evidence type="ECO:0000259" key="2">
    <source>
        <dbReference type="Pfam" id="PF02517"/>
    </source>
</evidence>
<evidence type="ECO:0000313" key="4">
    <source>
        <dbReference type="Proteomes" id="UP001501333"/>
    </source>
</evidence>
<dbReference type="EMBL" id="BAABAO010000013">
    <property type="protein sequence ID" value="GAA4138126.1"/>
    <property type="molecule type" value="Genomic_DNA"/>
</dbReference>
<feature type="transmembrane region" description="Helical" evidence="1">
    <location>
        <begin position="107"/>
        <end position="124"/>
    </location>
</feature>
<feature type="domain" description="CAAX prenyl protease 2/Lysostaphin resistance protein A-like" evidence="2">
    <location>
        <begin position="57"/>
        <end position="145"/>
    </location>
</feature>
<accession>A0ABP7YMN1</accession>
<dbReference type="Proteomes" id="UP001501333">
    <property type="component" value="Unassembled WGS sequence"/>
</dbReference>
<name>A0ABP7YMN1_9FLAO</name>
<keyword evidence="4" id="KW-1185">Reference proteome</keyword>
<sequence>MIAKIKNVILSLNYWQLILFIIVLNFLNNYIFSVVSDLFDVPLNQGFNDHYTMKEKIVLFIFVGPLIETLLFQYAVIEISKSTKLALKYCCLLSAFAFASFHLYNVFYFSYTFVAGLLFAYLYARGKNQRSAILLPFIAHVIYNGIVFIIQFYLS</sequence>
<evidence type="ECO:0000256" key="1">
    <source>
        <dbReference type="SAM" id="Phobius"/>
    </source>
</evidence>
<dbReference type="InterPro" id="IPR003675">
    <property type="entry name" value="Rce1/LyrA-like_dom"/>
</dbReference>
<feature type="transmembrane region" description="Helical" evidence="1">
    <location>
        <begin position="12"/>
        <end position="32"/>
    </location>
</feature>
<keyword evidence="1" id="KW-0472">Membrane</keyword>
<organism evidence="3 4">
    <name type="scientific">Flavobacterium chungbukense</name>
    <dbReference type="NCBI Taxonomy" id="877464"/>
    <lineage>
        <taxon>Bacteria</taxon>
        <taxon>Pseudomonadati</taxon>
        <taxon>Bacteroidota</taxon>
        <taxon>Flavobacteriia</taxon>
        <taxon>Flavobacteriales</taxon>
        <taxon>Flavobacteriaceae</taxon>
        <taxon>Flavobacterium</taxon>
    </lineage>
</organism>
<evidence type="ECO:0000313" key="3">
    <source>
        <dbReference type="EMBL" id="GAA4138126.1"/>
    </source>
</evidence>
<comment type="caution">
    <text evidence="3">The sequence shown here is derived from an EMBL/GenBank/DDBJ whole genome shotgun (WGS) entry which is preliminary data.</text>
</comment>